<evidence type="ECO:0000256" key="5">
    <source>
        <dbReference type="SAM" id="Phobius"/>
    </source>
</evidence>
<dbReference type="Proteomes" id="UP000694844">
    <property type="component" value="Chromosome 4"/>
</dbReference>
<keyword evidence="2 5" id="KW-1133">Transmembrane helix</keyword>
<dbReference type="OrthoDB" id="6158395at2759"/>
<evidence type="ECO:0000313" key="7">
    <source>
        <dbReference type="RefSeq" id="XP_022328692.1"/>
    </source>
</evidence>
<dbReference type="InterPro" id="IPR036640">
    <property type="entry name" value="ABC1_TM_sf"/>
</dbReference>
<dbReference type="GO" id="GO:0016020">
    <property type="term" value="C:membrane"/>
    <property type="evidence" value="ECO:0007669"/>
    <property type="project" value="InterPro"/>
</dbReference>
<evidence type="ECO:0000256" key="4">
    <source>
        <dbReference type="SAM" id="MobiDB-lite"/>
    </source>
</evidence>
<feature type="transmembrane region" description="Helical" evidence="5">
    <location>
        <begin position="118"/>
        <end position="139"/>
    </location>
</feature>
<accession>A0A8B8DKJ1</accession>
<dbReference type="GO" id="GO:0005524">
    <property type="term" value="F:ATP binding"/>
    <property type="evidence" value="ECO:0007669"/>
    <property type="project" value="InterPro"/>
</dbReference>
<proteinExistence type="predicted"/>
<reference evidence="7" key="1">
    <citation type="submission" date="2025-08" db="UniProtKB">
        <authorList>
            <consortium name="RefSeq"/>
        </authorList>
    </citation>
    <scope>IDENTIFICATION</scope>
    <source>
        <tissue evidence="7">Whole sample</tissue>
    </source>
</reference>
<gene>
    <name evidence="7" type="primary">LOC111127744</name>
</gene>
<organism evidence="6 7">
    <name type="scientific">Crassostrea virginica</name>
    <name type="common">Eastern oyster</name>
    <dbReference type="NCBI Taxonomy" id="6565"/>
    <lineage>
        <taxon>Eukaryota</taxon>
        <taxon>Metazoa</taxon>
        <taxon>Spiralia</taxon>
        <taxon>Lophotrochozoa</taxon>
        <taxon>Mollusca</taxon>
        <taxon>Bivalvia</taxon>
        <taxon>Autobranchia</taxon>
        <taxon>Pteriomorphia</taxon>
        <taxon>Ostreida</taxon>
        <taxon>Ostreoidea</taxon>
        <taxon>Ostreidae</taxon>
        <taxon>Crassostrea</taxon>
    </lineage>
</organism>
<dbReference type="GeneID" id="111127744"/>
<dbReference type="RefSeq" id="XP_022328692.1">
    <property type="nucleotide sequence ID" value="XM_022472984.1"/>
</dbReference>
<keyword evidence="3 5" id="KW-0472">Membrane</keyword>
<dbReference type="AlphaFoldDB" id="A0A8B8DKJ1"/>
<dbReference type="SUPFAM" id="SSF90123">
    <property type="entry name" value="ABC transporter transmembrane region"/>
    <property type="match status" value="1"/>
</dbReference>
<evidence type="ECO:0000256" key="2">
    <source>
        <dbReference type="ARBA" id="ARBA00022989"/>
    </source>
</evidence>
<evidence type="ECO:0000313" key="6">
    <source>
        <dbReference type="Proteomes" id="UP000694844"/>
    </source>
</evidence>
<feature type="region of interest" description="Disordered" evidence="4">
    <location>
        <begin position="227"/>
        <end position="260"/>
    </location>
</feature>
<sequence length="260" mass="28916">MSAAMEAFCIRLRPPDPPIFASTPLEAKNRMLQFRQNCAAFLEYEKLCNLTNEGTTTTWTSSQASSTPDPVVSRVTTLQTVTSDITNVSSVNNDTFPTPITDLEDHIRTLTTSSGSSAWIAAVVIAILVILVIAVIVLVKIYKKKKRGSVSSEGKLRRGFSFNGEENPSNRRSITVFNYEVMDAKDFKHASSAELIDKCSIENSKQNYDNPIDDTPDIELKEIEEFETQTDSDVTKKNNKCDVESQETATSSKFREKLPV</sequence>
<evidence type="ECO:0000256" key="1">
    <source>
        <dbReference type="ARBA" id="ARBA00022692"/>
    </source>
</evidence>
<protein>
    <submittedName>
        <fullName evidence="7">Uncharacterized protein LOC111127744 isoform X3</fullName>
    </submittedName>
</protein>
<keyword evidence="6" id="KW-1185">Reference proteome</keyword>
<keyword evidence="1 5" id="KW-0812">Transmembrane</keyword>
<name>A0A8B8DKJ1_CRAVI</name>
<evidence type="ECO:0000256" key="3">
    <source>
        <dbReference type="ARBA" id="ARBA00023136"/>
    </source>
</evidence>
<feature type="compositionally biased region" description="Basic and acidic residues" evidence="4">
    <location>
        <begin position="233"/>
        <end position="243"/>
    </location>
</feature>